<reference evidence="3 4" key="1">
    <citation type="submission" date="2019-08" db="EMBL/GenBank/DDBJ databases">
        <title>Actinomadura sp. nov. CYP1-5 isolated from mountain soil.</title>
        <authorList>
            <person name="Songsumanus A."/>
            <person name="Kuncharoen N."/>
            <person name="Kudo T."/>
            <person name="Yuki M."/>
            <person name="Igarashi Y."/>
            <person name="Tanasupawat S."/>
        </authorList>
    </citation>
    <scope>NUCLEOTIDE SEQUENCE [LARGE SCALE GENOMIC DNA]</scope>
    <source>
        <strain evidence="3 4">JCM 14158</strain>
    </source>
</reference>
<feature type="domain" description="Lantibiotic dehydratase N-terminal" evidence="1">
    <location>
        <begin position="52"/>
        <end position="697"/>
    </location>
</feature>
<dbReference type="EMBL" id="VSFG01000012">
    <property type="protein sequence ID" value="TYB40793.1"/>
    <property type="molecule type" value="Genomic_DNA"/>
</dbReference>
<name>A0A5D0N8Q3_9ACTN</name>
<protein>
    <submittedName>
        <fullName evidence="3">Lanthionine biosynthesis protein LanB</fullName>
    </submittedName>
</protein>
<dbReference type="RefSeq" id="WP_083981450.1">
    <property type="nucleotide sequence ID" value="NZ_VSFG01000012.1"/>
</dbReference>
<evidence type="ECO:0000259" key="1">
    <source>
        <dbReference type="Pfam" id="PF04738"/>
    </source>
</evidence>
<dbReference type="Proteomes" id="UP000323380">
    <property type="component" value="Unassembled WGS sequence"/>
</dbReference>
<dbReference type="Pfam" id="PF04738">
    <property type="entry name" value="Lant_dehydr_N"/>
    <property type="match status" value="1"/>
</dbReference>
<evidence type="ECO:0000313" key="3">
    <source>
        <dbReference type="EMBL" id="TYB40793.1"/>
    </source>
</evidence>
<dbReference type="InterPro" id="IPR006827">
    <property type="entry name" value="Lant_deHydtase_N"/>
</dbReference>
<gene>
    <name evidence="3" type="ORF">FXF69_37870</name>
</gene>
<organism evidence="3 4">
    <name type="scientific">Actinomadura chibensis</name>
    <dbReference type="NCBI Taxonomy" id="392828"/>
    <lineage>
        <taxon>Bacteria</taxon>
        <taxon>Bacillati</taxon>
        <taxon>Actinomycetota</taxon>
        <taxon>Actinomycetes</taxon>
        <taxon>Streptosporangiales</taxon>
        <taxon>Thermomonosporaceae</taxon>
        <taxon>Actinomadura</taxon>
    </lineage>
</organism>
<dbReference type="Pfam" id="PF14028">
    <property type="entry name" value="Lant_dehydr_C"/>
    <property type="match status" value="1"/>
</dbReference>
<dbReference type="NCBIfam" id="TIGR03891">
    <property type="entry name" value="thiopep_ocin"/>
    <property type="match status" value="1"/>
</dbReference>
<dbReference type="STRING" id="1220554.GCA_001552135_06844"/>
<proteinExistence type="predicted"/>
<dbReference type="AlphaFoldDB" id="A0A5D0N8Q3"/>
<comment type="caution">
    <text evidence="3">The sequence shown here is derived from an EMBL/GenBank/DDBJ whole genome shotgun (WGS) entry which is preliminary data.</text>
</comment>
<accession>A0A5D0N8Q3</accession>
<feature type="domain" description="Thiopeptide-type bacteriocin biosynthesis" evidence="2">
    <location>
        <begin position="762"/>
        <end position="1012"/>
    </location>
</feature>
<evidence type="ECO:0000313" key="4">
    <source>
        <dbReference type="Proteomes" id="UP000323380"/>
    </source>
</evidence>
<keyword evidence="4" id="KW-1185">Reference proteome</keyword>
<dbReference type="InterPro" id="IPR023809">
    <property type="entry name" value="Thiopep_bacteriocin_synth_dom"/>
</dbReference>
<sequence>MSGRLYRCVEPVFLRAAAFGELHVAPCPDLSGDAPEQVAQWLTWLRDVWANGAVADAISYASPALAQEVRSISAADTPDVRRARRTVSSVARYVMRMTSRATPFGLFAGVATASFGQTLVWRWGSDHRAVASVSGAWSANLITRLESCPEIFRRLRVVANDLCFWRGDRLVVPYPPRRRHPDGPVAEISVRCTTAVQMAVEAARSPIRCSELAAKLAVEFPSTSLPSIEAMLTDLVKQHVLISNLRPPATVVDVIGHLVEQLEAAPVDDIPQAVEVLTELREIRRELARHNDAIGSVVERQARASVVTRMRELSADPAAPIGLDLHLKCRVVLPRRVAQEAEAAVSALARLSAHPFGSPAWQAYHTRFFERYGVGTLVPVLELVNPDVGLGLPAGYLGGAPQLRPAISARDERLLALAQSAVLDGRHEVVVDEDLLGQLTPKVTPRWPAHREIRFQLQAASAAALNAGDFSLVVSGVSRGAATMIGRFVGSLSRTEQASVKSMLGELPVDETDALVAQFSFAPLTEVAANVSRVPELLPHVVGLGEHPPGNRPRIPVGDLAVGCEGDRLYLASMSLKRRVEPVVPHALDLSTHAPPVARFLAEIGNAQSAVLTGFDWGAANHLPFLPRLRYGRAVLTSARWVLDAADVPSRDASWSQWDDAFQKWRASRRLPNAVLLVRGDRRLRLDLSDRGQLALLRANVTPERKVVLEEAVEDDGHGWCGGRAHEIVVQMARVQSPDVHRPVGMQMARRGDGHLPGASPWLFVKLYGSPERQTELLTRHFPDLLAAWSAEPRWWFVRYRDPEPHIRLRIALADSMEFGIAAARVGSWAQRLRRSALLRDVQITTYYPETGRWGNGLLMAAAEEVFSADSRAVTAQLGEGTELHSQTLSAAQFLAMAIAFKGTAELGVSWATQYVAVDASEPIPRDLLNEAVRLADPTNDWISLRSLSGGQAIVDAWRLRDQALASYGDLLSGSESTDSDAVLASLLHAHHMRAIGPDSASERICLRLARAAAQAWTAQRMSEQA</sequence>
<evidence type="ECO:0000259" key="2">
    <source>
        <dbReference type="Pfam" id="PF14028"/>
    </source>
</evidence>